<reference evidence="12" key="2">
    <citation type="submission" date="2016-02" db="EMBL/GenBank/DDBJ databases">
        <title>Draft genome sequence of five rapidly growing Mycobacterium species.</title>
        <authorList>
            <person name="Katahira K."/>
            <person name="Gotou Y."/>
            <person name="Iida K."/>
            <person name="Ogura Y."/>
            <person name="Hayashi T."/>
        </authorList>
    </citation>
    <scope>NUCLEOTIDE SEQUENCE [LARGE SCALE GENOMIC DNA]</scope>
    <source>
        <strain evidence="12">JCM6362</strain>
    </source>
</reference>
<comment type="caution">
    <text evidence="9">Lacks conserved residue(s) required for the propagation of feature annotation.</text>
</comment>
<dbReference type="NCBIfam" id="TIGR00400">
    <property type="entry name" value="mgtE"/>
    <property type="match status" value="1"/>
</dbReference>
<feature type="transmembrane region" description="Helical" evidence="9">
    <location>
        <begin position="429"/>
        <end position="450"/>
    </location>
</feature>
<feature type="transmembrane region" description="Helical" evidence="9">
    <location>
        <begin position="365"/>
        <end position="385"/>
    </location>
</feature>
<keyword evidence="6 9" id="KW-1133">Transmembrane helix</keyword>
<gene>
    <name evidence="11" type="ORF">RMCT_4211</name>
</gene>
<dbReference type="SUPFAM" id="SSF161093">
    <property type="entry name" value="MgtE membrane domain-like"/>
    <property type="match status" value="1"/>
</dbReference>
<dbReference type="SUPFAM" id="SSF54631">
    <property type="entry name" value="CBS-domain pair"/>
    <property type="match status" value="1"/>
</dbReference>
<evidence type="ECO:0000256" key="6">
    <source>
        <dbReference type="ARBA" id="ARBA00022989"/>
    </source>
</evidence>
<proteinExistence type="inferred from homology"/>
<keyword evidence="9" id="KW-0479">Metal-binding</keyword>
<dbReference type="InterPro" id="IPR006668">
    <property type="entry name" value="Mg_transptr_MgtE_intracell_dom"/>
</dbReference>
<protein>
    <recommendedName>
        <fullName evidence="9">Magnesium transporter MgtE</fullName>
    </recommendedName>
</protein>
<keyword evidence="8" id="KW-0129">CBS domain</keyword>
<dbReference type="InterPro" id="IPR038076">
    <property type="entry name" value="MgtE_N_sf"/>
</dbReference>
<reference evidence="11 12" key="1">
    <citation type="journal article" date="2016" name="Genome Announc.">
        <title>Draft Genome Sequences of Five Rapidly Growing Mycobacterium Species, M. thermoresistibile, M. fortuitum subsp. acetamidolyticum, M. canariasense, M. brisbanense, and M. novocastrense.</title>
        <authorList>
            <person name="Katahira K."/>
            <person name="Ogura Y."/>
            <person name="Gotoh Y."/>
            <person name="Hayashi T."/>
        </authorList>
    </citation>
    <scope>NUCLEOTIDE SEQUENCE [LARGE SCALE GENOMIC DNA]</scope>
    <source>
        <strain evidence="11 12">JCM6362</strain>
    </source>
</reference>
<evidence type="ECO:0000313" key="11">
    <source>
        <dbReference type="EMBL" id="GAT17242.1"/>
    </source>
</evidence>
<dbReference type="Proteomes" id="UP000069654">
    <property type="component" value="Unassembled WGS sequence"/>
</dbReference>
<dbReference type="InterPro" id="IPR006667">
    <property type="entry name" value="SLC41_membr_dom"/>
</dbReference>
<dbReference type="AlphaFoldDB" id="A0A100XIH5"/>
<dbReference type="GO" id="GO:0046872">
    <property type="term" value="F:metal ion binding"/>
    <property type="evidence" value="ECO:0007669"/>
    <property type="project" value="UniProtKB-KW"/>
</dbReference>
<dbReference type="EMBL" id="BCTB01000052">
    <property type="protein sequence ID" value="GAT17242.1"/>
    <property type="molecule type" value="Genomic_DNA"/>
</dbReference>
<dbReference type="Pfam" id="PF01769">
    <property type="entry name" value="MgtE"/>
    <property type="match status" value="1"/>
</dbReference>
<dbReference type="GO" id="GO:0005886">
    <property type="term" value="C:plasma membrane"/>
    <property type="evidence" value="ECO:0007669"/>
    <property type="project" value="UniProtKB-SubCell"/>
</dbReference>
<comment type="similarity">
    <text evidence="2 9">Belongs to the SLC41A transporter family.</text>
</comment>
<dbReference type="PROSITE" id="PS51371">
    <property type="entry name" value="CBS"/>
    <property type="match status" value="2"/>
</dbReference>
<evidence type="ECO:0000259" key="10">
    <source>
        <dbReference type="PROSITE" id="PS51371"/>
    </source>
</evidence>
<dbReference type="InterPro" id="IPR036739">
    <property type="entry name" value="SLC41_membr_dom_sf"/>
</dbReference>
<evidence type="ECO:0000256" key="2">
    <source>
        <dbReference type="ARBA" id="ARBA00009749"/>
    </source>
</evidence>
<evidence type="ECO:0000256" key="4">
    <source>
        <dbReference type="ARBA" id="ARBA00022692"/>
    </source>
</evidence>
<organism evidence="11 12">
    <name type="scientific">Mycolicibacterium thermoresistibile</name>
    <name type="common">Mycobacterium thermoresistibile</name>
    <dbReference type="NCBI Taxonomy" id="1797"/>
    <lineage>
        <taxon>Bacteria</taxon>
        <taxon>Bacillati</taxon>
        <taxon>Actinomycetota</taxon>
        <taxon>Actinomycetes</taxon>
        <taxon>Mycobacteriales</taxon>
        <taxon>Mycobacteriaceae</taxon>
        <taxon>Mycolicibacterium</taxon>
    </lineage>
</organism>
<evidence type="ECO:0000256" key="9">
    <source>
        <dbReference type="RuleBase" id="RU362011"/>
    </source>
</evidence>
<evidence type="ECO:0000256" key="5">
    <source>
        <dbReference type="ARBA" id="ARBA00022842"/>
    </source>
</evidence>
<feature type="transmembrane region" description="Helical" evidence="9">
    <location>
        <begin position="392"/>
        <end position="417"/>
    </location>
</feature>
<comment type="caution">
    <text evidence="11">The sequence shown here is derived from an EMBL/GenBank/DDBJ whole genome shotgun (WGS) entry which is preliminary data.</text>
</comment>
<keyword evidence="9" id="KW-1003">Cell membrane</keyword>
<keyword evidence="5 9" id="KW-0460">Magnesium</keyword>
<dbReference type="InterPro" id="IPR046342">
    <property type="entry name" value="CBS_dom_sf"/>
</dbReference>
<dbReference type="Pfam" id="PF00571">
    <property type="entry name" value="CBS"/>
    <property type="match status" value="2"/>
</dbReference>
<comment type="function">
    <text evidence="9">Acts as a magnesium transporter.</text>
</comment>
<dbReference type="SUPFAM" id="SSF158791">
    <property type="entry name" value="MgtE N-terminal domain-like"/>
    <property type="match status" value="1"/>
</dbReference>
<keyword evidence="3 9" id="KW-0813">Transport</keyword>
<dbReference type="OMA" id="RAIQRYD"/>
<dbReference type="SMART" id="SM00116">
    <property type="entry name" value="CBS"/>
    <property type="match status" value="2"/>
</dbReference>
<dbReference type="CDD" id="cd04606">
    <property type="entry name" value="CBS_pair_Mg_transporter"/>
    <property type="match status" value="1"/>
</dbReference>
<dbReference type="Pfam" id="PF03448">
    <property type="entry name" value="MgtE_N"/>
    <property type="match status" value="1"/>
</dbReference>
<dbReference type="RefSeq" id="WP_003927225.1">
    <property type="nucleotide sequence ID" value="NZ_BCTB01000052.1"/>
</dbReference>
<dbReference type="InterPro" id="IPR006669">
    <property type="entry name" value="MgtE_transporter"/>
</dbReference>
<accession>A0A100XIH5</accession>
<sequence>MTDSRTSSIETEDREILRALDDLDLPALTAAAQRLSTAQIVAILERLDRKQQAVLYRVLPKGLALEVFENLDPSLQGDLVGGLKDDAVAALFAQLNPDDRVELLDELPASVARRLLQGLPLREREMTADILGYPQGSIGRRMSPEFVSVRPELTQQQALERVAAHLDDAETVYTLPVTDNQRVLVGVVSLRELLNAAPDATVAELMKPAHWVRATEAAELAARRCADLKLLALPVVDNETRLVGILTVDDALRILESAESEDQARIGGAEPLRRPYLTTPVSGLVRSRVVWLLVLAVGATLTVQVLEVFEATLSEVVTLALFVPLLIGTGGNTGNQAATTVTRALALGDVRPRDLFRVLLREFKVGLALGLILGALAFLVTSLVYDREIGTVIGLTFVSVCTMAATVGGAMPLLASAVRADPAVFSNPFISTFVDATGLLIYFAIARAVLGI</sequence>
<dbReference type="OrthoDB" id="9790355at2"/>
<dbReference type="Gene3D" id="1.10.357.20">
    <property type="entry name" value="SLC41 divalent cation transporters, integral membrane domain"/>
    <property type="match status" value="1"/>
</dbReference>
<dbReference type="Gene3D" id="1.25.60.10">
    <property type="entry name" value="MgtE N-terminal domain-like"/>
    <property type="match status" value="1"/>
</dbReference>
<comment type="subcellular location">
    <subcellularLocation>
        <location evidence="9">Cell membrane</location>
        <topology evidence="9">Multi-pass membrane protein</topology>
    </subcellularLocation>
    <subcellularLocation>
        <location evidence="1">Membrane</location>
        <topology evidence="1">Multi-pass membrane protein</topology>
    </subcellularLocation>
</comment>
<feature type="domain" description="CBS" evidence="10">
    <location>
        <begin position="142"/>
        <end position="204"/>
    </location>
</feature>
<keyword evidence="7 9" id="KW-0472">Membrane</keyword>
<keyword evidence="4 9" id="KW-0812">Transmembrane</keyword>
<dbReference type="GO" id="GO:0015095">
    <property type="term" value="F:magnesium ion transmembrane transporter activity"/>
    <property type="evidence" value="ECO:0007669"/>
    <property type="project" value="UniProtKB-UniRule"/>
</dbReference>
<evidence type="ECO:0000313" key="12">
    <source>
        <dbReference type="Proteomes" id="UP000069654"/>
    </source>
</evidence>
<dbReference type="PANTHER" id="PTHR43773">
    <property type="entry name" value="MAGNESIUM TRANSPORTER MGTE"/>
    <property type="match status" value="1"/>
</dbReference>
<evidence type="ECO:0000256" key="3">
    <source>
        <dbReference type="ARBA" id="ARBA00022448"/>
    </source>
</evidence>
<evidence type="ECO:0000256" key="1">
    <source>
        <dbReference type="ARBA" id="ARBA00004141"/>
    </source>
</evidence>
<dbReference type="SMART" id="SM00924">
    <property type="entry name" value="MgtE_N"/>
    <property type="match status" value="1"/>
</dbReference>
<evidence type="ECO:0000256" key="8">
    <source>
        <dbReference type="PROSITE-ProRule" id="PRU00703"/>
    </source>
</evidence>
<feature type="domain" description="CBS" evidence="10">
    <location>
        <begin position="205"/>
        <end position="261"/>
    </location>
</feature>
<dbReference type="InterPro" id="IPR000644">
    <property type="entry name" value="CBS_dom"/>
</dbReference>
<dbReference type="PANTHER" id="PTHR43773:SF1">
    <property type="entry name" value="MAGNESIUM TRANSPORTER MGTE"/>
    <property type="match status" value="1"/>
</dbReference>
<dbReference type="STRING" id="1797.RMCT_4211"/>
<evidence type="ECO:0000256" key="7">
    <source>
        <dbReference type="ARBA" id="ARBA00023136"/>
    </source>
</evidence>
<comment type="subunit">
    <text evidence="9">Homodimer.</text>
</comment>
<dbReference type="Gene3D" id="3.10.580.10">
    <property type="entry name" value="CBS-domain"/>
    <property type="match status" value="1"/>
</dbReference>
<name>A0A100XIH5_MYCTH</name>